<accession>A0AA88JHD8</accession>
<evidence type="ECO:0000313" key="1">
    <source>
        <dbReference type="EMBL" id="GMN72082.1"/>
    </source>
</evidence>
<comment type="caution">
    <text evidence="1">The sequence shown here is derived from an EMBL/GenBank/DDBJ whole genome shotgun (WGS) entry which is preliminary data.</text>
</comment>
<organism evidence="1 2">
    <name type="scientific">Ficus carica</name>
    <name type="common">Common fig</name>
    <dbReference type="NCBI Taxonomy" id="3494"/>
    <lineage>
        <taxon>Eukaryota</taxon>
        <taxon>Viridiplantae</taxon>
        <taxon>Streptophyta</taxon>
        <taxon>Embryophyta</taxon>
        <taxon>Tracheophyta</taxon>
        <taxon>Spermatophyta</taxon>
        <taxon>Magnoliopsida</taxon>
        <taxon>eudicotyledons</taxon>
        <taxon>Gunneridae</taxon>
        <taxon>Pentapetalae</taxon>
        <taxon>rosids</taxon>
        <taxon>fabids</taxon>
        <taxon>Rosales</taxon>
        <taxon>Moraceae</taxon>
        <taxon>Ficeae</taxon>
        <taxon>Ficus</taxon>
    </lineage>
</organism>
<protein>
    <submittedName>
        <fullName evidence="1">Uncharacterized protein</fullName>
    </submittedName>
</protein>
<dbReference type="Proteomes" id="UP001187192">
    <property type="component" value="Unassembled WGS sequence"/>
</dbReference>
<evidence type="ECO:0000313" key="2">
    <source>
        <dbReference type="Proteomes" id="UP001187192"/>
    </source>
</evidence>
<proteinExistence type="predicted"/>
<dbReference type="AlphaFoldDB" id="A0AA88JHD8"/>
<dbReference type="EMBL" id="BTGU01016696">
    <property type="protein sequence ID" value="GMN72082.1"/>
    <property type="molecule type" value="Genomic_DNA"/>
</dbReference>
<reference evidence="1" key="1">
    <citation type="submission" date="2023-07" db="EMBL/GenBank/DDBJ databases">
        <title>draft genome sequence of fig (Ficus carica).</title>
        <authorList>
            <person name="Takahashi T."/>
            <person name="Nishimura K."/>
        </authorList>
    </citation>
    <scope>NUCLEOTIDE SEQUENCE</scope>
</reference>
<keyword evidence="2" id="KW-1185">Reference proteome</keyword>
<gene>
    <name evidence="1" type="ORF">TIFTF001_055211</name>
</gene>
<sequence>MIETSQWLGGWPTWLGTGGKRCEQM</sequence>
<name>A0AA88JHD8_FICCA</name>